<comment type="caution">
    <text evidence="3">The sequence shown here is derived from an EMBL/GenBank/DDBJ whole genome shotgun (WGS) entry which is preliminary data.</text>
</comment>
<dbReference type="RefSeq" id="WP_222824486.1">
    <property type="nucleotide sequence ID" value="NZ_JAHWXP010000002.1"/>
</dbReference>
<reference evidence="3 4" key="1">
    <citation type="submission" date="2021-07" db="EMBL/GenBank/DDBJ databases">
        <title>Alteriqipengyuania abyssalis NZ-12B nov, sp.nov isolated from deep sea sponge in pacific ocean.</title>
        <authorList>
            <person name="Tareen S."/>
            <person name="Wink J."/>
        </authorList>
    </citation>
    <scope>NUCLEOTIDE SEQUENCE [LARGE SCALE GENOMIC DNA]</scope>
    <source>
        <strain evidence="3 4">NZ-12B</strain>
    </source>
</reference>
<accession>A0ABS7PCS9</accession>
<keyword evidence="4" id="KW-1185">Reference proteome</keyword>
<evidence type="ECO:0008006" key="5">
    <source>
        <dbReference type="Google" id="ProtNLM"/>
    </source>
</evidence>
<feature type="region of interest" description="Disordered" evidence="1">
    <location>
        <begin position="39"/>
        <end position="95"/>
    </location>
</feature>
<dbReference type="InterPro" id="IPR023214">
    <property type="entry name" value="HAD_sf"/>
</dbReference>
<dbReference type="Proteomes" id="UP000759298">
    <property type="component" value="Unassembled WGS sequence"/>
</dbReference>
<proteinExistence type="predicted"/>
<evidence type="ECO:0000256" key="2">
    <source>
        <dbReference type="SAM" id="SignalP"/>
    </source>
</evidence>
<dbReference type="EMBL" id="JAHWXP010000002">
    <property type="protein sequence ID" value="MBY8336874.1"/>
    <property type="molecule type" value="Genomic_DNA"/>
</dbReference>
<dbReference type="PROSITE" id="PS51257">
    <property type="entry name" value="PROKAR_LIPOPROTEIN"/>
    <property type="match status" value="1"/>
</dbReference>
<evidence type="ECO:0000313" key="3">
    <source>
        <dbReference type="EMBL" id="MBY8336874.1"/>
    </source>
</evidence>
<feature type="compositionally biased region" description="Low complexity" evidence="1">
    <location>
        <begin position="65"/>
        <end position="76"/>
    </location>
</feature>
<protein>
    <recommendedName>
        <fullName evidence="5">Acid phosphatase</fullName>
    </recommendedName>
</protein>
<keyword evidence="2" id="KW-0732">Signal</keyword>
<evidence type="ECO:0000313" key="4">
    <source>
        <dbReference type="Proteomes" id="UP000759298"/>
    </source>
</evidence>
<feature type="signal peptide" evidence="2">
    <location>
        <begin position="1"/>
        <end position="23"/>
    </location>
</feature>
<dbReference type="Gene3D" id="3.40.50.1000">
    <property type="entry name" value="HAD superfamily/HAD-like"/>
    <property type="match status" value="1"/>
</dbReference>
<feature type="chain" id="PRO_5046819204" description="Acid phosphatase" evidence="2">
    <location>
        <begin position="24"/>
        <end position="316"/>
    </location>
</feature>
<gene>
    <name evidence="3" type="ORF">KYN89_07415</name>
</gene>
<organism evidence="3 4">
    <name type="scientific">Alteriqipengyuania abyssalis</name>
    <dbReference type="NCBI Taxonomy" id="2860200"/>
    <lineage>
        <taxon>Bacteria</taxon>
        <taxon>Pseudomonadati</taxon>
        <taxon>Pseudomonadota</taxon>
        <taxon>Alphaproteobacteria</taxon>
        <taxon>Sphingomonadales</taxon>
        <taxon>Erythrobacteraceae</taxon>
        <taxon>Alteriqipengyuania</taxon>
    </lineage>
</organism>
<evidence type="ECO:0000256" key="1">
    <source>
        <dbReference type="SAM" id="MobiDB-lite"/>
    </source>
</evidence>
<name>A0ABS7PCS9_9SPHN</name>
<sequence>MKRLLAPLLLFAIAPGLSGCVAAAAPIAAGLLLGKRMTDDKPSGYDRPGVQSASAKSEMEDENVAMAALPAPSSAARPGKGSPTEGAGPAQTETSSATLTNLTALPPPSGTPAGQATGGFEGLFAAATAIAQRDPYATEPRLSALLAEPGQLKPERAPCAFAQTAVLIDLDPGDGEAPLTEDIAAPNGLVRVLAALRAQEVAVLWLSRHTADRAGAVRKALLRTGLDPRGEDELYLVRYENESKDSRRQDASGDYCIVAILGDQKRDFDSLFGYLKNPDDAFALDPLIGEAWFLGPAPITAATGAPITAQTPPSQG</sequence>